<feature type="transmembrane region" description="Helical" evidence="7">
    <location>
        <begin position="112"/>
        <end position="133"/>
    </location>
</feature>
<dbReference type="InterPro" id="IPR036837">
    <property type="entry name" value="Cation_efflux_CTD_sf"/>
</dbReference>
<dbReference type="SUPFAM" id="SSF160240">
    <property type="entry name" value="Cation efflux protein cytoplasmic domain-like"/>
    <property type="match status" value="1"/>
</dbReference>
<dbReference type="InterPro" id="IPR058533">
    <property type="entry name" value="Cation_efflux_TM"/>
</dbReference>
<evidence type="ECO:0000256" key="6">
    <source>
        <dbReference type="ARBA" id="ARBA00023136"/>
    </source>
</evidence>
<sequence length="290" mass="31872">MENYKLGVKVSIITIIVNIILAVIKIFSGIVGKSNAMLADGVHTLSDVLTTFVVLLGLKVSSKEADENHPYGHEKYEPVFAKLLSIILVLTGIYIGYGSLKVLISGNIKTPGIIALVAALISIVFKEGMYWYTVKTARKIKSLSLEADAWHHRSDSLSSIGTFIGILGARMGVKILDPIAGIVVSIFVVKVGVELYLKATRELVDEAADEKTVEKIRSLTYSIKGVEEIRDLKTRVFGNRIYVDIDIAVNAFISVEEGHNIAEEVHDAIENRVESVKHCMVHVEPKKTQD</sequence>
<dbReference type="SUPFAM" id="SSF161111">
    <property type="entry name" value="Cation efflux protein transmembrane domain-like"/>
    <property type="match status" value="1"/>
</dbReference>
<dbReference type="AlphaFoldDB" id="A0A9X2S475"/>
<dbReference type="GO" id="GO:0008324">
    <property type="term" value="F:monoatomic cation transmembrane transporter activity"/>
    <property type="evidence" value="ECO:0007669"/>
    <property type="project" value="InterPro"/>
</dbReference>
<proteinExistence type="inferred from homology"/>
<evidence type="ECO:0000259" key="9">
    <source>
        <dbReference type="Pfam" id="PF16916"/>
    </source>
</evidence>
<comment type="caution">
    <text evidence="10">The sequence shown here is derived from an EMBL/GenBank/DDBJ whole genome shotgun (WGS) entry which is preliminary data.</text>
</comment>
<dbReference type="OrthoDB" id="9806522at2"/>
<evidence type="ECO:0000259" key="8">
    <source>
        <dbReference type="Pfam" id="PF01545"/>
    </source>
</evidence>
<evidence type="ECO:0000256" key="2">
    <source>
        <dbReference type="ARBA" id="ARBA00008114"/>
    </source>
</evidence>
<dbReference type="PANTHER" id="PTHR43840:SF15">
    <property type="entry name" value="MITOCHONDRIAL METAL TRANSPORTER 1-RELATED"/>
    <property type="match status" value="1"/>
</dbReference>
<dbReference type="RefSeq" id="WP_042681305.1">
    <property type="nucleotide sequence ID" value="NZ_CABKTM010000043.1"/>
</dbReference>
<dbReference type="Pfam" id="PF01545">
    <property type="entry name" value="Cation_efflux"/>
    <property type="match status" value="1"/>
</dbReference>
<dbReference type="GO" id="GO:0016020">
    <property type="term" value="C:membrane"/>
    <property type="evidence" value="ECO:0007669"/>
    <property type="project" value="UniProtKB-SubCell"/>
</dbReference>
<keyword evidence="4 7" id="KW-0812">Transmembrane</keyword>
<dbReference type="PANTHER" id="PTHR43840">
    <property type="entry name" value="MITOCHONDRIAL METAL TRANSPORTER 1-RELATED"/>
    <property type="match status" value="1"/>
</dbReference>
<feature type="transmembrane region" description="Helical" evidence="7">
    <location>
        <begin position="12"/>
        <end position="31"/>
    </location>
</feature>
<feature type="domain" description="Cation efflux protein cytoplasmic" evidence="9">
    <location>
        <begin position="209"/>
        <end position="285"/>
    </location>
</feature>
<comment type="similarity">
    <text evidence="2">Belongs to the cation diffusion facilitator (CDF) transporter (TC 2.A.4) family.</text>
</comment>
<name>A0A9X2S475_9FIRM</name>
<keyword evidence="6 7" id="KW-0472">Membrane</keyword>
<dbReference type="InterPro" id="IPR027469">
    <property type="entry name" value="Cation_efflux_TMD_sf"/>
</dbReference>
<gene>
    <name evidence="10" type="ORF">NSA23_02540</name>
</gene>
<dbReference type="NCBIfam" id="TIGR01297">
    <property type="entry name" value="CDF"/>
    <property type="match status" value="1"/>
</dbReference>
<keyword evidence="5 7" id="KW-1133">Transmembrane helix</keyword>
<dbReference type="InterPro" id="IPR002524">
    <property type="entry name" value="Cation_efflux"/>
</dbReference>
<accession>A0A9X2S475</accession>
<evidence type="ECO:0000313" key="10">
    <source>
        <dbReference type="EMBL" id="MCR2042989.1"/>
    </source>
</evidence>
<feature type="domain" description="Cation efflux protein transmembrane" evidence="8">
    <location>
        <begin position="12"/>
        <end position="204"/>
    </location>
</feature>
<evidence type="ECO:0000256" key="7">
    <source>
        <dbReference type="SAM" id="Phobius"/>
    </source>
</evidence>
<evidence type="ECO:0000313" key="11">
    <source>
        <dbReference type="Proteomes" id="UP001142078"/>
    </source>
</evidence>
<dbReference type="EMBL" id="JANJZL010000001">
    <property type="protein sequence ID" value="MCR2042989.1"/>
    <property type="molecule type" value="Genomic_DNA"/>
</dbReference>
<evidence type="ECO:0000256" key="3">
    <source>
        <dbReference type="ARBA" id="ARBA00022448"/>
    </source>
</evidence>
<dbReference type="Gene3D" id="3.30.70.1350">
    <property type="entry name" value="Cation efflux protein, cytoplasmic domain"/>
    <property type="match status" value="1"/>
</dbReference>
<dbReference type="InterPro" id="IPR027470">
    <property type="entry name" value="Cation_efflux_CTD"/>
</dbReference>
<evidence type="ECO:0000256" key="5">
    <source>
        <dbReference type="ARBA" id="ARBA00022989"/>
    </source>
</evidence>
<dbReference type="Proteomes" id="UP001142078">
    <property type="component" value="Unassembled WGS sequence"/>
</dbReference>
<reference evidence="10" key="1">
    <citation type="submission" date="2022-07" db="EMBL/GenBank/DDBJ databases">
        <title>Enhanced cultured diversity of the mouse gut microbiota enables custom-made synthetic communities.</title>
        <authorList>
            <person name="Afrizal A."/>
        </authorList>
    </citation>
    <scope>NUCLEOTIDE SEQUENCE</scope>
    <source>
        <strain evidence="10">DSM 29482</strain>
    </source>
</reference>
<evidence type="ECO:0000256" key="4">
    <source>
        <dbReference type="ARBA" id="ARBA00022692"/>
    </source>
</evidence>
<dbReference type="Pfam" id="PF16916">
    <property type="entry name" value="ZT_dimer"/>
    <property type="match status" value="1"/>
</dbReference>
<organism evidence="10 11">
    <name type="scientific">Anaerosalibacter massiliensis</name>
    <dbReference type="NCBI Taxonomy" id="1347392"/>
    <lineage>
        <taxon>Bacteria</taxon>
        <taxon>Bacillati</taxon>
        <taxon>Bacillota</taxon>
        <taxon>Tissierellia</taxon>
        <taxon>Tissierellales</taxon>
        <taxon>Sporanaerobacteraceae</taxon>
        <taxon>Anaerosalibacter</taxon>
    </lineage>
</organism>
<evidence type="ECO:0000256" key="1">
    <source>
        <dbReference type="ARBA" id="ARBA00004141"/>
    </source>
</evidence>
<dbReference type="InterPro" id="IPR050291">
    <property type="entry name" value="CDF_Transporter"/>
</dbReference>
<keyword evidence="11" id="KW-1185">Reference proteome</keyword>
<protein>
    <submittedName>
        <fullName evidence="10">Cation diffusion facilitator family transporter</fullName>
    </submittedName>
</protein>
<dbReference type="FunFam" id="1.20.1510.10:FF:000006">
    <property type="entry name" value="Divalent cation efflux transporter"/>
    <property type="match status" value="1"/>
</dbReference>
<keyword evidence="3" id="KW-0813">Transport</keyword>
<dbReference type="Gene3D" id="1.20.1510.10">
    <property type="entry name" value="Cation efflux protein transmembrane domain"/>
    <property type="match status" value="1"/>
</dbReference>
<feature type="transmembrane region" description="Helical" evidence="7">
    <location>
        <begin position="79"/>
        <end position="100"/>
    </location>
</feature>
<comment type="subcellular location">
    <subcellularLocation>
        <location evidence="1">Membrane</location>
        <topology evidence="1">Multi-pass membrane protein</topology>
    </subcellularLocation>
</comment>